<proteinExistence type="predicted"/>
<keyword evidence="1" id="KW-0472">Membrane</keyword>
<evidence type="ECO:0000313" key="3">
    <source>
        <dbReference type="Proteomes" id="UP000291404"/>
    </source>
</evidence>
<evidence type="ECO:0000313" key="2">
    <source>
        <dbReference type="EMBL" id="TBU06834.1"/>
    </source>
</evidence>
<keyword evidence="1" id="KW-0812">Transmembrane</keyword>
<accession>A0A4Q9LFU4</accession>
<gene>
    <name evidence="2" type="ORF">CWI36_0373p0020</name>
</gene>
<protein>
    <submittedName>
        <fullName evidence="2">Uncharacterized protein</fullName>
    </submittedName>
</protein>
<dbReference type="AlphaFoldDB" id="A0A4Q9LFU4"/>
<dbReference type="VEuPathDB" id="MicrosporidiaDB:CWI36_0373p0020"/>
<keyword evidence="3" id="KW-1185">Reference proteome</keyword>
<name>A0A4Q9LFU4_9MICR</name>
<dbReference type="EMBL" id="PITI01000373">
    <property type="protein sequence ID" value="TBU06834.1"/>
    <property type="molecule type" value="Genomic_DNA"/>
</dbReference>
<comment type="caution">
    <text evidence="2">The sequence shown here is derived from an EMBL/GenBank/DDBJ whole genome shotgun (WGS) entry which is preliminary data.</text>
</comment>
<reference evidence="2 3" key="1">
    <citation type="submission" date="2017-12" db="EMBL/GenBank/DDBJ databases">
        <authorList>
            <person name="Pombert J.-F."/>
            <person name="Haag K.L."/>
            <person name="Ebert D."/>
        </authorList>
    </citation>
    <scope>NUCLEOTIDE SEQUENCE [LARGE SCALE GENOMIC DNA]</scope>
    <source>
        <strain evidence="2">BE-OM-2</strain>
    </source>
</reference>
<dbReference type="VEuPathDB" id="MicrosporidiaDB:CWI39_0338p0010"/>
<sequence length="564" mass="67637">MDSQKEKRQSQTSHDHSTKIIKRISNMSETTNENMNENCTCKIESFSYKIQEAENIFQPKKTSTCAKNYFKENIHMQMVFRMKLAQTNPNIFLKAQNVAHEAHKPITMYDFSIIYLNFLMAINIGPERNSIIIFDLNVFSAVFDTNYNDNLIDKFIKKLIDDPILYNKEERNIFIIILLIVLIYTIRNNYEKYTVLLKRKIYDNSHLYEFVRCNFYYFYTKDITIDKLLLRCDPLLDLRQESIFLNFFYKKYFLKDKIDENLLLLFQKRILTKLKKIDGNHVFTFLKNIFLYETVIYDISTKENVLKVIVSFYSTVLNLKIKETVVQSIFNILEIVFTIFSVEDTCFQTIGNGIINFPLTNKTTLKYTYLWKIRMSLDFDDLKCLIQEYKDNFSYLMLYFDEIFGIFSIIDLVYICLENICKCIEFIVYMFEDIKIEFNLKYITEYIKYLTILFVKINKRMEAMKITDYQILKNLNFNTWNKISKIILISHKFIYKQIEVESKKKKTINRKSNVFDKYLLSLVKAIRDSESKIMIFTQENNIEENIIRVKYQSLIVNEIPETEF</sequence>
<dbReference type="Proteomes" id="UP000291404">
    <property type="component" value="Unassembled WGS sequence"/>
</dbReference>
<keyword evidence="1" id="KW-1133">Transmembrane helix</keyword>
<evidence type="ECO:0000256" key="1">
    <source>
        <dbReference type="SAM" id="Phobius"/>
    </source>
</evidence>
<feature type="transmembrane region" description="Helical" evidence="1">
    <location>
        <begin position="173"/>
        <end position="190"/>
    </location>
</feature>
<organism evidence="2 3">
    <name type="scientific">Hamiltosporidium magnivora</name>
    <dbReference type="NCBI Taxonomy" id="148818"/>
    <lineage>
        <taxon>Eukaryota</taxon>
        <taxon>Fungi</taxon>
        <taxon>Fungi incertae sedis</taxon>
        <taxon>Microsporidia</taxon>
        <taxon>Dubosqiidae</taxon>
        <taxon>Hamiltosporidium</taxon>
    </lineage>
</organism>